<organism evidence="8 9">
    <name type="scientific">Stylonychia lemnae</name>
    <name type="common">Ciliate</name>
    <dbReference type="NCBI Taxonomy" id="5949"/>
    <lineage>
        <taxon>Eukaryota</taxon>
        <taxon>Sar</taxon>
        <taxon>Alveolata</taxon>
        <taxon>Ciliophora</taxon>
        <taxon>Intramacronucleata</taxon>
        <taxon>Spirotrichea</taxon>
        <taxon>Stichotrichia</taxon>
        <taxon>Sporadotrichida</taxon>
        <taxon>Oxytrichidae</taxon>
        <taxon>Stylonychinae</taxon>
        <taxon>Stylonychia</taxon>
    </lineage>
</organism>
<feature type="transmembrane region" description="Helical" evidence="6">
    <location>
        <begin position="77"/>
        <end position="96"/>
    </location>
</feature>
<feature type="transmembrane region" description="Helical" evidence="6">
    <location>
        <begin position="743"/>
        <end position="761"/>
    </location>
</feature>
<protein>
    <submittedName>
        <fullName evidence="8">Abc-type antimicrobial peptide transport permease component</fullName>
    </submittedName>
</protein>
<dbReference type="PANTHER" id="PTHR32522">
    <property type="match status" value="1"/>
</dbReference>
<evidence type="ECO:0000256" key="3">
    <source>
        <dbReference type="ARBA" id="ARBA00022692"/>
    </source>
</evidence>
<gene>
    <name evidence="8" type="primary">Contig2468.g2652</name>
    <name evidence="8" type="ORF">STYLEM_15663</name>
</gene>
<dbReference type="InParanoid" id="A0A078B0E8"/>
<dbReference type="OrthoDB" id="313105at2759"/>
<feature type="domain" description="ABC3 transporter permease C-terminal" evidence="7">
    <location>
        <begin position="501"/>
        <end position="620"/>
    </location>
</feature>
<dbReference type="OMA" id="MIAINEM"/>
<feature type="transmembrane region" description="Helical" evidence="6">
    <location>
        <begin position="1111"/>
        <end position="1128"/>
    </location>
</feature>
<keyword evidence="2" id="KW-1003">Cell membrane</keyword>
<feature type="transmembrane region" description="Helical" evidence="6">
    <location>
        <begin position="492"/>
        <end position="514"/>
    </location>
</feature>
<comment type="subcellular location">
    <subcellularLocation>
        <location evidence="1">Cell membrane</location>
        <topology evidence="1">Multi-pass membrane protein</topology>
    </subcellularLocation>
</comment>
<dbReference type="EMBL" id="CCKQ01014780">
    <property type="protein sequence ID" value="CDW86568.1"/>
    <property type="molecule type" value="Genomic_DNA"/>
</dbReference>
<feature type="transmembrane region" description="Helical" evidence="6">
    <location>
        <begin position="597"/>
        <end position="618"/>
    </location>
</feature>
<evidence type="ECO:0000256" key="5">
    <source>
        <dbReference type="ARBA" id="ARBA00023136"/>
    </source>
</evidence>
<feature type="transmembrane region" description="Helical" evidence="6">
    <location>
        <begin position="1064"/>
        <end position="1091"/>
    </location>
</feature>
<feature type="domain" description="ABC3 transporter permease C-terminal" evidence="7">
    <location>
        <begin position="1020"/>
        <end position="1138"/>
    </location>
</feature>
<feature type="transmembrane region" description="Helical" evidence="6">
    <location>
        <begin position="1016"/>
        <end position="1043"/>
    </location>
</feature>
<dbReference type="InterPro" id="IPR003838">
    <property type="entry name" value="ABC3_permease_C"/>
</dbReference>
<keyword evidence="9" id="KW-1185">Reference proteome</keyword>
<name>A0A078B0E8_STYLE</name>
<evidence type="ECO:0000256" key="1">
    <source>
        <dbReference type="ARBA" id="ARBA00004651"/>
    </source>
</evidence>
<dbReference type="PANTHER" id="PTHR32522:SF3">
    <property type="entry name" value="ABC3 TRANSPORTER PERMEASE PROTEIN DOMAIN-CONTAINING PROTEIN"/>
    <property type="match status" value="1"/>
</dbReference>
<feature type="transmembrane region" description="Helical" evidence="6">
    <location>
        <begin position="648"/>
        <end position="666"/>
    </location>
</feature>
<evidence type="ECO:0000256" key="2">
    <source>
        <dbReference type="ARBA" id="ARBA00022475"/>
    </source>
</evidence>
<dbReference type="AlphaFoldDB" id="A0A078B0E8"/>
<evidence type="ECO:0000256" key="4">
    <source>
        <dbReference type="ARBA" id="ARBA00022989"/>
    </source>
</evidence>
<keyword evidence="5 6" id="KW-0472">Membrane</keyword>
<keyword evidence="4 6" id="KW-1133">Transmembrane helix</keyword>
<evidence type="ECO:0000313" key="8">
    <source>
        <dbReference type="EMBL" id="CDW86568.1"/>
    </source>
</evidence>
<keyword evidence="3 6" id="KW-0812">Transmembrane</keyword>
<feature type="transmembrane region" description="Helical" evidence="6">
    <location>
        <begin position="678"/>
        <end position="702"/>
    </location>
</feature>
<dbReference type="GO" id="GO:0005886">
    <property type="term" value="C:plasma membrane"/>
    <property type="evidence" value="ECO:0007669"/>
    <property type="project" value="UniProtKB-SubCell"/>
</dbReference>
<proteinExistence type="predicted"/>
<evidence type="ECO:0000259" key="7">
    <source>
        <dbReference type="Pfam" id="PF02687"/>
    </source>
</evidence>
<dbReference type="Pfam" id="PF02687">
    <property type="entry name" value="FtsX"/>
    <property type="match status" value="2"/>
</dbReference>
<dbReference type="Proteomes" id="UP000039865">
    <property type="component" value="Unassembled WGS sequence"/>
</dbReference>
<reference evidence="8 9" key="1">
    <citation type="submission" date="2014-06" db="EMBL/GenBank/DDBJ databases">
        <authorList>
            <person name="Swart Estienne"/>
        </authorList>
    </citation>
    <scope>NUCLEOTIDE SEQUENCE [LARGE SCALE GENOMIC DNA]</scope>
    <source>
        <strain evidence="8 9">130c</strain>
    </source>
</reference>
<evidence type="ECO:0000256" key="6">
    <source>
        <dbReference type="SAM" id="Phobius"/>
    </source>
</evidence>
<feature type="transmembrane region" description="Helical" evidence="6">
    <location>
        <begin position="553"/>
        <end position="577"/>
    </location>
</feature>
<sequence>MSLQACYSIKMTTTLYMIAINEMAFKYTQRQTRYNLSILIIPLARNHLANLILQKILTLKLAIHNHQKGKTKNQQNIEWDFFMFIILLSSIIVGSLTEKGPIIFMKLAEEQHGQVDAYLTPSNMIIESNNNFEQRDAAFLNYTNIDYQLQLVKKNLKLRRTYNLSPRKVFAGVSIQKLQMRSESDIKFEIPTHHYYQQKQNEKSSLQEILKAPSKLDEKFFLQEERDLSEIKTEKTQDLEDDYFYEEIILPDYNDLYEIDLLGNKVFTQKFLESPIVFTSINVIDTLQERKINIGTNYDFSKLRKGECILSINEADYVDVEVGDILRVEVFIDQLYIQLIKSYNIYAQENNKTLFKHAGHLNHIEMTVFPCIIRDFLFENSGKFGTSKQDSHLIIEFDQFLPHLADYLPFDFFTHQEFRQYVKKVANLTEYSDYLVMSLPSPRYKWYSNEDYDTTQRKITSYVNNFINDTGYYPVSSKLYLLNDMQKYDRAILIYNLIFKLIGIFFMQISVMLLDSILTIGVEEKSLDIGIIRMNGESKVGIVFMIITKTMMFAIPAVLISMLIAIPILSVIYSSIFNEQVSNGFSPLPSFKSASEALMIGIFIPIVSSISPIIKLMGQNLNDALSYQKTKIRAVYVEIVKTNQVNRVPIILGGVISLLFGVNIYYTLPKSLLYEDVALSLEVFFMILMAMFAGLVMIANNLQNYLEYAMIKVIFFWEKQDIKTLILNNMKVHNLRNRKTSRLFALSLGFIIFLLGSYKLLSMQRASGTDKTWGSYPAFSAWQYYQLKPQVIEPILQRNIDKIDSFTWITNEASSFYTIRKTEMSDPGQLKKFTSKVFGVTPYVFNRTNKGDFMRDYQYSSLKTGENLYSATGSQGAVISQFSAGQLGLKPHQQNDSMPYFIVKLAYENFVKKPQKVIKLRPATILSNSPYFFMSDIENGYQQRMLLSIPMYMQFMDLGTIREVSYKQLSLKLHSWVSIEQEDKLTHEIKQILDPSTVTVHSKATQMSNFDSILSWIFDIIIIITMFLCFFSTSSTMSANLYQSSKEIGIMRAVGIRSHKLVRLYIYETFILILASSLLGLLIGLSISYIIMKTYDAQYKTGVSFYFPTEQLLLITFLSMIIAIFSTYKPTKDILKIKIGNLMRMS</sequence>
<evidence type="ECO:0000313" key="9">
    <source>
        <dbReference type="Proteomes" id="UP000039865"/>
    </source>
</evidence>
<accession>A0A078B0E8</accession>